<protein>
    <submittedName>
        <fullName evidence="1">Uncharacterized protein</fullName>
    </submittedName>
</protein>
<gene>
    <name evidence="1" type="ORF">G5I_10519</name>
</gene>
<proteinExistence type="predicted"/>
<accession>F4WX28</accession>
<dbReference type="Proteomes" id="UP000007755">
    <property type="component" value="Unassembled WGS sequence"/>
</dbReference>
<evidence type="ECO:0000313" key="1">
    <source>
        <dbReference type="EMBL" id="EGI61271.1"/>
    </source>
</evidence>
<reference evidence="1" key="1">
    <citation type="submission" date="2011-02" db="EMBL/GenBank/DDBJ databases">
        <title>The genome of the leaf-cutting ant Acromyrmex echinatior suggests key adaptations to social evolution and fungus farming.</title>
        <authorList>
            <person name="Nygaard S."/>
            <person name="Zhang G."/>
        </authorList>
    </citation>
    <scope>NUCLEOTIDE SEQUENCE</scope>
</reference>
<dbReference type="InParanoid" id="F4WX28"/>
<dbReference type="EMBL" id="GL888417">
    <property type="protein sequence ID" value="EGI61271.1"/>
    <property type="molecule type" value="Genomic_DNA"/>
</dbReference>
<sequence length="124" mass="13659">MARATFSTLAMTMSDFAVVGSLRLANICSLNVDPDGVLSNLRGHLENQYPEYVDHYQVLGIESIRSIPAESGFSSTTGCHLGYYLFCPLFELLLVHGEYLISFQPCGLKSPPSFPHPLPKEHAL</sequence>
<evidence type="ECO:0000313" key="2">
    <source>
        <dbReference type="Proteomes" id="UP000007755"/>
    </source>
</evidence>
<organism evidence="2">
    <name type="scientific">Acromyrmex echinatior</name>
    <name type="common">Panamanian leafcutter ant</name>
    <name type="synonym">Acromyrmex octospinosus echinatior</name>
    <dbReference type="NCBI Taxonomy" id="103372"/>
    <lineage>
        <taxon>Eukaryota</taxon>
        <taxon>Metazoa</taxon>
        <taxon>Ecdysozoa</taxon>
        <taxon>Arthropoda</taxon>
        <taxon>Hexapoda</taxon>
        <taxon>Insecta</taxon>
        <taxon>Pterygota</taxon>
        <taxon>Neoptera</taxon>
        <taxon>Endopterygota</taxon>
        <taxon>Hymenoptera</taxon>
        <taxon>Apocrita</taxon>
        <taxon>Aculeata</taxon>
        <taxon>Formicoidea</taxon>
        <taxon>Formicidae</taxon>
        <taxon>Myrmicinae</taxon>
        <taxon>Acromyrmex</taxon>
    </lineage>
</organism>
<dbReference type="AlphaFoldDB" id="F4WX28"/>
<keyword evidence="2" id="KW-1185">Reference proteome</keyword>
<name>F4WX28_ACREC</name>